<keyword evidence="4 10" id="KW-0479">Metal-binding</keyword>
<protein>
    <recommendedName>
        <fullName evidence="8">P-type Zn(2+) transporter</fullName>
        <ecNumber evidence="8">7.2.2.12</ecNumber>
    </recommendedName>
</protein>
<feature type="transmembrane region" description="Helical" evidence="10">
    <location>
        <begin position="319"/>
        <end position="344"/>
    </location>
</feature>
<dbReference type="Pfam" id="PF00702">
    <property type="entry name" value="Hydrolase"/>
    <property type="match status" value="1"/>
</dbReference>
<dbReference type="SUPFAM" id="SSF56784">
    <property type="entry name" value="HAD-like"/>
    <property type="match status" value="1"/>
</dbReference>
<accession>A0A4S5BU33</accession>
<dbReference type="EC" id="7.2.2.12" evidence="8"/>
<dbReference type="PROSITE" id="PS00154">
    <property type="entry name" value="ATPASE_E1_E2"/>
    <property type="match status" value="1"/>
</dbReference>
<dbReference type="InterPro" id="IPR008250">
    <property type="entry name" value="ATPase_P-typ_transduc_dom_A_sf"/>
</dbReference>
<dbReference type="SFLD" id="SFLDF00027">
    <property type="entry name" value="p-type_atpase"/>
    <property type="match status" value="1"/>
</dbReference>
<evidence type="ECO:0000256" key="8">
    <source>
        <dbReference type="ARBA" id="ARBA00039097"/>
    </source>
</evidence>
<comment type="similarity">
    <text evidence="2 10">Belongs to the cation transport ATPase (P-type) (TC 3.A.3) family. Type IB subfamily.</text>
</comment>
<evidence type="ECO:0000256" key="11">
    <source>
        <dbReference type="SAM" id="MobiDB-lite"/>
    </source>
</evidence>
<dbReference type="Gene3D" id="3.40.50.1000">
    <property type="entry name" value="HAD superfamily/HAD-like"/>
    <property type="match status" value="1"/>
</dbReference>
<evidence type="ECO:0000256" key="9">
    <source>
        <dbReference type="ARBA" id="ARBA00047308"/>
    </source>
</evidence>
<feature type="transmembrane region" description="Helical" evidence="10">
    <location>
        <begin position="120"/>
        <end position="137"/>
    </location>
</feature>
<dbReference type="InterPro" id="IPR027256">
    <property type="entry name" value="P-typ_ATPase_IB"/>
</dbReference>
<feature type="transmembrane region" description="Helical" evidence="10">
    <location>
        <begin position="667"/>
        <end position="688"/>
    </location>
</feature>
<dbReference type="Pfam" id="PF00122">
    <property type="entry name" value="E1-E2_ATPase"/>
    <property type="match status" value="1"/>
</dbReference>
<keyword evidence="7 10" id="KW-0472">Membrane</keyword>
<keyword evidence="10" id="KW-0067">ATP-binding</keyword>
<dbReference type="AlphaFoldDB" id="A0A4S5BU33"/>
<dbReference type="PANTHER" id="PTHR48085:SF5">
    <property type="entry name" value="CADMIUM_ZINC-TRANSPORTING ATPASE HMA4-RELATED"/>
    <property type="match status" value="1"/>
</dbReference>
<evidence type="ECO:0000256" key="7">
    <source>
        <dbReference type="ARBA" id="ARBA00023136"/>
    </source>
</evidence>
<dbReference type="Gene3D" id="3.40.1110.10">
    <property type="entry name" value="Calcium-transporting ATPase, cytoplasmic domain N"/>
    <property type="match status" value="1"/>
</dbReference>
<dbReference type="InterPro" id="IPR023298">
    <property type="entry name" value="ATPase_P-typ_TM_dom_sf"/>
</dbReference>
<feature type="compositionally biased region" description="Basic and acidic residues" evidence="11">
    <location>
        <begin position="63"/>
        <end position="80"/>
    </location>
</feature>
<keyword evidence="6 10" id="KW-1133">Transmembrane helix</keyword>
<dbReference type="Gene3D" id="2.70.150.10">
    <property type="entry name" value="Calcium-transporting ATPase, cytoplasmic transduction domain A"/>
    <property type="match status" value="1"/>
</dbReference>
<dbReference type="SUPFAM" id="SSF81665">
    <property type="entry name" value="Calcium ATPase, transmembrane domain M"/>
    <property type="match status" value="1"/>
</dbReference>
<dbReference type="InterPro" id="IPR001757">
    <property type="entry name" value="P_typ_ATPase"/>
</dbReference>
<dbReference type="GO" id="GO:0005886">
    <property type="term" value="C:plasma membrane"/>
    <property type="evidence" value="ECO:0007669"/>
    <property type="project" value="UniProtKB-SubCell"/>
</dbReference>
<feature type="transmembrane region" description="Helical" evidence="10">
    <location>
        <begin position="350"/>
        <end position="371"/>
    </location>
</feature>
<feature type="transmembrane region" description="Helical" evidence="10">
    <location>
        <begin position="149"/>
        <end position="178"/>
    </location>
</feature>
<comment type="caution">
    <text evidence="13">The sequence shown here is derived from an EMBL/GenBank/DDBJ whole genome shotgun (WGS) entry which is preliminary data.</text>
</comment>
<dbReference type="InterPro" id="IPR036412">
    <property type="entry name" value="HAD-like_sf"/>
</dbReference>
<evidence type="ECO:0000256" key="10">
    <source>
        <dbReference type="RuleBase" id="RU362081"/>
    </source>
</evidence>
<dbReference type="OrthoDB" id="8552908at2"/>
<evidence type="ECO:0000256" key="6">
    <source>
        <dbReference type="ARBA" id="ARBA00022989"/>
    </source>
</evidence>
<feature type="domain" description="P-type ATPase A" evidence="12">
    <location>
        <begin position="205"/>
        <end position="300"/>
    </location>
</feature>
<evidence type="ECO:0000256" key="2">
    <source>
        <dbReference type="ARBA" id="ARBA00006024"/>
    </source>
</evidence>
<dbReference type="GO" id="GO:0016887">
    <property type="term" value="F:ATP hydrolysis activity"/>
    <property type="evidence" value="ECO:0007669"/>
    <property type="project" value="InterPro"/>
</dbReference>
<keyword evidence="10" id="KW-1003">Cell membrane</keyword>
<dbReference type="NCBIfam" id="TIGR01494">
    <property type="entry name" value="ATPase_P-type"/>
    <property type="match status" value="2"/>
</dbReference>
<dbReference type="InterPro" id="IPR018303">
    <property type="entry name" value="ATPase_P-typ_P_site"/>
</dbReference>
<evidence type="ECO:0000256" key="3">
    <source>
        <dbReference type="ARBA" id="ARBA00022692"/>
    </source>
</evidence>
<comment type="subcellular location">
    <subcellularLocation>
        <location evidence="10">Cell membrane</location>
    </subcellularLocation>
    <subcellularLocation>
        <location evidence="1">Membrane</location>
    </subcellularLocation>
</comment>
<dbReference type="SUPFAM" id="SSF81653">
    <property type="entry name" value="Calcium ATPase, transduction domain A"/>
    <property type="match status" value="1"/>
</dbReference>
<feature type="transmembrane region" description="Helical" evidence="10">
    <location>
        <begin position="694"/>
        <end position="713"/>
    </location>
</feature>
<dbReference type="PANTHER" id="PTHR48085">
    <property type="entry name" value="CADMIUM/ZINC-TRANSPORTING ATPASE HMA2-RELATED"/>
    <property type="match status" value="1"/>
</dbReference>
<proteinExistence type="inferred from homology"/>
<feature type="region of interest" description="Disordered" evidence="11">
    <location>
        <begin position="1"/>
        <end position="36"/>
    </location>
</feature>
<dbReference type="NCBIfam" id="TIGR01525">
    <property type="entry name" value="ATPase-IB_hvy"/>
    <property type="match status" value="1"/>
</dbReference>
<evidence type="ECO:0000256" key="1">
    <source>
        <dbReference type="ARBA" id="ARBA00004370"/>
    </source>
</evidence>
<keyword evidence="14" id="KW-1185">Reference proteome</keyword>
<dbReference type="InterPro" id="IPR051014">
    <property type="entry name" value="Cation_Transport_ATPase_IB"/>
</dbReference>
<comment type="catalytic activity">
    <reaction evidence="9">
        <text>Zn(2+)(in) + ATP + H2O = Zn(2+)(out) + ADP + phosphate + H(+)</text>
        <dbReference type="Rhea" id="RHEA:20621"/>
        <dbReference type="ChEBI" id="CHEBI:15377"/>
        <dbReference type="ChEBI" id="CHEBI:15378"/>
        <dbReference type="ChEBI" id="CHEBI:29105"/>
        <dbReference type="ChEBI" id="CHEBI:30616"/>
        <dbReference type="ChEBI" id="CHEBI:43474"/>
        <dbReference type="ChEBI" id="CHEBI:456216"/>
        <dbReference type="EC" id="7.2.2.12"/>
    </reaction>
</comment>
<dbReference type="PRINTS" id="PR00119">
    <property type="entry name" value="CATATPASE"/>
</dbReference>
<name>A0A4S5BU33_9BURK</name>
<dbReference type="InterPro" id="IPR023214">
    <property type="entry name" value="HAD_sf"/>
</dbReference>
<dbReference type="SFLD" id="SFLDS00003">
    <property type="entry name" value="Haloacid_Dehalogenase"/>
    <property type="match status" value="1"/>
</dbReference>
<dbReference type="InterPro" id="IPR059000">
    <property type="entry name" value="ATPase_P-type_domA"/>
</dbReference>
<dbReference type="Proteomes" id="UP000306236">
    <property type="component" value="Unassembled WGS sequence"/>
</dbReference>
<dbReference type="GO" id="GO:0046872">
    <property type="term" value="F:metal ion binding"/>
    <property type="evidence" value="ECO:0007669"/>
    <property type="project" value="UniProtKB-KW"/>
</dbReference>
<dbReference type="InterPro" id="IPR023299">
    <property type="entry name" value="ATPase_P-typ_cyto_dom_N"/>
</dbReference>
<feature type="region of interest" description="Disordered" evidence="11">
    <location>
        <begin position="51"/>
        <end position="80"/>
    </location>
</feature>
<feature type="compositionally biased region" description="Basic residues" evidence="11">
    <location>
        <begin position="1"/>
        <end position="16"/>
    </location>
</feature>
<dbReference type="GO" id="GO:0005524">
    <property type="term" value="F:ATP binding"/>
    <property type="evidence" value="ECO:0007669"/>
    <property type="project" value="UniProtKB-UniRule"/>
</dbReference>
<evidence type="ECO:0000256" key="5">
    <source>
        <dbReference type="ARBA" id="ARBA00022967"/>
    </source>
</evidence>
<dbReference type="SFLD" id="SFLDG00002">
    <property type="entry name" value="C1.7:_P-type_atpase_like"/>
    <property type="match status" value="1"/>
</dbReference>
<dbReference type="InterPro" id="IPR044492">
    <property type="entry name" value="P_typ_ATPase_HD_dom"/>
</dbReference>
<keyword evidence="3 10" id="KW-0812">Transmembrane</keyword>
<dbReference type="GO" id="GO:0016463">
    <property type="term" value="F:P-type zinc transporter activity"/>
    <property type="evidence" value="ECO:0007669"/>
    <property type="project" value="UniProtKB-EC"/>
</dbReference>
<reference evidence="13 14" key="1">
    <citation type="submission" date="2019-04" db="EMBL/GenBank/DDBJ databases">
        <title>Lampropedia sp YIM MLB12 draf genome.</title>
        <authorList>
            <person name="Wang Y.-X."/>
        </authorList>
    </citation>
    <scope>NUCLEOTIDE SEQUENCE [LARGE SCALE GENOMIC DNA]</scope>
    <source>
        <strain evidence="13 14">YIM MLB12</strain>
    </source>
</reference>
<keyword evidence="5" id="KW-1278">Translocase</keyword>
<dbReference type="SUPFAM" id="SSF81660">
    <property type="entry name" value="Metal cation-transporting ATPase, ATP-binding domain N"/>
    <property type="match status" value="1"/>
</dbReference>
<evidence type="ECO:0000256" key="4">
    <source>
        <dbReference type="ARBA" id="ARBA00022723"/>
    </source>
</evidence>
<evidence type="ECO:0000259" key="12">
    <source>
        <dbReference type="Pfam" id="PF00122"/>
    </source>
</evidence>
<keyword evidence="10" id="KW-0547">Nucleotide-binding</keyword>
<dbReference type="GO" id="GO:0015086">
    <property type="term" value="F:cadmium ion transmembrane transporter activity"/>
    <property type="evidence" value="ECO:0007669"/>
    <property type="project" value="TreeGrafter"/>
</dbReference>
<gene>
    <name evidence="13" type="ORF">E8K88_01495</name>
</gene>
<evidence type="ECO:0000313" key="14">
    <source>
        <dbReference type="Proteomes" id="UP000306236"/>
    </source>
</evidence>
<sequence>MKQTKSNHHHHHHRRRPVSEEGQAQAELQDARSTAAGCGSCTTTPFLQLGGKKKAQQGNSQQGHDHDHGGEAGGSDHDDHDHGDLAPWWRVSLALVLGLSAELLHMLLGDSAAVRGASMGLAAVAIVMAGFGVYQSGLKSLLRGQLNILALMAVAVTGAFLIGQWAEAAMVMALFVAAEKLEDASMERARNAVRELMVTMPQTVLKVFADGRTQEVNVRDVQPDDQLRVAAGERIALDGEVLNGQSAVNQAPITGESTPVDKSTGDVLFAGSINTTGTIVMRVTGEAGKTLLDRIVEMVERSQQAKAPIQRTVDRFAQIYTPIVMVLALLVALVLPLAFGWAWMDAIYRALALLVIACPCALVIATPVAMVSSLGNAAKQGVLFKGGQALEKARQIALIAFDKTGTLTEGKPQLHNWQALPTSQAGQDGVDGALISHLAYALASHSKHPVSTAIAQGLQSQAGAWTASDYAALAVQEAPGSGMSGQWQGRTWRLGSLHWLQQAAQASVAAEATAQVEQWRNQGFSVTALAADEHIVGLFAVTDTVRAEAPLVVQSLQQAGMQTAMLSGDSPAAAQYIASQIGIAKAQGGLLPQDKLDAIAAYSKQTPTAMIGDGINDAPALAQANLGIAIGGIHGTDIAAETADVVLMSGNLRGLPGVFRLARKTHFVVWQNIVLALAGKAIFLALAVAGMATMWMAVVADLGISLLVVANGMRLRSDKSSAPVGEAAVASAAAAQASDAVSAQSTA</sequence>
<dbReference type="EMBL" id="SSWX01000002">
    <property type="protein sequence ID" value="THJ35979.1"/>
    <property type="molecule type" value="Genomic_DNA"/>
</dbReference>
<organism evidence="13 14">
    <name type="scientific">Lampropedia aestuarii</name>
    <dbReference type="NCBI Taxonomy" id="2562762"/>
    <lineage>
        <taxon>Bacteria</taxon>
        <taxon>Pseudomonadati</taxon>
        <taxon>Pseudomonadota</taxon>
        <taxon>Betaproteobacteria</taxon>
        <taxon>Burkholderiales</taxon>
        <taxon>Comamonadaceae</taxon>
        <taxon>Lampropedia</taxon>
    </lineage>
</organism>
<evidence type="ECO:0000313" key="13">
    <source>
        <dbReference type="EMBL" id="THJ35979.1"/>
    </source>
</evidence>